<name>A0A517QZR2_9PLAN</name>
<dbReference type="AlphaFoldDB" id="A0A517QZR2"/>
<organism evidence="1 2">
    <name type="scientific">Stratiformator vulcanicus</name>
    <dbReference type="NCBI Taxonomy" id="2527980"/>
    <lineage>
        <taxon>Bacteria</taxon>
        <taxon>Pseudomonadati</taxon>
        <taxon>Planctomycetota</taxon>
        <taxon>Planctomycetia</taxon>
        <taxon>Planctomycetales</taxon>
        <taxon>Planctomycetaceae</taxon>
        <taxon>Stratiformator</taxon>
    </lineage>
</organism>
<evidence type="ECO:0008006" key="3">
    <source>
        <dbReference type="Google" id="ProtNLM"/>
    </source>
</evidence>
<gene>
    <name evidence="1" type="ORF">Pan189_14970</name>
</gene>
<dbReference type="RefSeq" id="WP_145363272.1">
    <property type="nucleotide sequence ID" value="NZ_CP036268.1"/>
</dbReference>
<evidence type="ECO:0000313" key="2">
    <source>
        <dbReference type="Proteomes" id="UP000317318"/>
    </source>
</evidence>
<keyword evidence="2" id="KW-1185">Reference proteome</keyword>
<sequence>MTSPSSTSPVSTSSATENSSIASRLLALLPGGREISRRRRKRKLLAEAKSAAEVFTDHYATNDWGDAESASGPGSTLEYTANIRRELPKLVQELGVKTILDAPCGDYNWFRAINWESEIEYLGGDIVAPLIERNYIRHAGENVNFRTLNIIEDPLPTADLWLCRDCLFHLSNADICRTLTNFLESGVTFLLTTTHHEATSNRDIVTGSFRLLNLERAPFFFPQPIHMMDDWIEGFPPRQLALWSREQLAEALRDTEWIRSAHAA</sequence>
<dbReference type="InterPro" id="IPR029063">
    <property type="entry name" value="SAM-dependent_MTases_sf"/>
</dbReference>
<dbReference type="EMBL" id="CP036268">
    <property type="protein sequence ID" value="QDT37129.1"/>
    <property type="molecule type" value="Genomic_DNA"/>
</dbReference>
<protein>
    <recommendedName>
        <fullName evidence="3">Class I SAM-dependent methyltransferase</fullName>
    </recommendedName>
</protein>
<accession>A0A517QZR2</accession>
<proteinExistence type="predicted"/>
<dbReference type="SUPFAM" id="SSF53335">
    <property type="entry name" value="S-adenosyl-L-methionine-dependent methyltransferases"/>
    <property type="match status" value="1"/>
</dbReference>
<evidence type="ECO:0000313" key="1">
    <source>
        <dbReference type="EMBL" id="QDT37129.1"/>
    </source>
</evidence>
<dbReference type="Gene3D" id="3.40.50.150">
    <property type="entry name" value="Vaccinia Virus protein VP39"/>
    <property type="match status" value="1"/>
</dbReference>
<dbReference type="Proteomes" id="UP000317318">
    <property type="component" value="Chromosome"/>
</dbReference>
<dbReference type="OrthoDB" id="20930at2"/>
<reference evidence="1 2" key="1">
    <citation type="submission" date="2019-02" db="EMBL/GenBank/DDBJ databases">
        <title>Deep-cultivation of Planctomycetes and their phenomic and genomic characterization uncovers novel biology.</title>
        <authorList>
            <person name="Wiegand S."/>
            <person name="Jogler M."/>
            <person name="Boedeker C."/>
            <person name="Pinto D."/>
            <person name="Vollmers J."/>
            <person name="Rivas-Marin E."/>
            <person name="Kohn T."/>
            <person name="Peeters S.H."/>
            <person name="Heuer A."/>
            <person name="Rast P."/>
            <person name="Oberbeckmann S."/>
            <person name="Bunk B."/>
            <person name="Jeske O."/>
            <person name="Meyerdierks A."/>
            <person name="Storesund J.E."/>
            <person name="Kallscheuer N."/>
            <person name="Luecker S."/>
            <person name="Lage O.M."/>
            <person name="Pohl T."/>
            <person name="Merkel B.J."/>
            <person name="Hornburger P."/>
            <person name="Mueller R.-W."/>
            <person name="Bruemmer F."/>
            <person name="Labrenz M."/>
            <person name="Spormann A.M."/>
            <person name="Op den Camp H."/>
            <person name="Overmann J."/>
            <person name="Amann R."/>
            <person name="Jetten M.S.M."/>
            <person name="Mascher T."/>
            <person name="Medema M.H."/>
            <person name="Devos D.P."/>
            <person name="Kaster A.-K."/>
            <person name="Ovreas L."/>
            <person name="Rohde M."/>
            <person name="Galperin M.Y."/>
            <person name="Jogler C."/>
        </authorList>
    </citation>
    <scope>NUCLEOTIDE SEQUENCE [LARGE SCALE GENOMIC DNA]</scope>
    <source>
        <strain evidence="1 2">Pan189</strain>
    </source>
</reference>
<dbReference type="KEGG" id="svp:Pan189_14970"/>